<dbReference type="Proteomes" id="UP001642484">
    <property type="component" value="Unassembled WGS sequence"/>
</dbReference>
<proteinExistence type="predicted"/>
<name>A0ABP0IL06_9DINO</name>
<accession>A0ABP0IL06</accession>
<sequence length="499" mass="56124">MANHVDVEIQDRQTQVPLCDLGFGPLSCFVTMKPFSCDYLTPIKTPSRPHSVQNPPPDEWRGAPIWEETETKTDPPSFVPTTKPKAANTAANSAHPGAANSALGSPKLLTTDVTSMQSFSSGGSSPTRRPKRTSPKAKTMSLPKPAQVLSTSRYSQDFPDESKPRATKFQSDEEDKQRLLDAWASGRLIEANRLVQKSITSGRRYHLKVKDVVDLEVVQRVGEHYAHSLDELVQQSGAGWMKDRDETQDLDMAFRLSNDLLQAVASTVCTGCDIVQALDGLLEYVQQHEHNDDLEVQQLNNELEQDSLLRVFRSGHGRTEDNILHCSWLDALDEPLGALWLSSYNFQHNRPKFRGVRLPQPRSGAVRLSFWRSSFTIAPHAKRGTRAVRVTYALARRPSSAACIFPSIMHREVGRMLTRFKQFLQTRELSGSPDSSEQRSAKIYECIRRHVVECAAKRSREIQEVSFQELASFLPEDWADYHDPVHVNDHDLIQVGSLD</sequence>
<feature type="region of interest" description="Disordered" evidence="1">
    <location>
        <begin position="68"/>
        <end position="173"/>
    </location>
</feature>
<feature type="region of interest" description="Disordered" evidence="1">
    <location>
        <begin position="44"/>
        <end position="63"/>
    </location>
</feature>
<feature type="compositionally biased region" description="Low complexity" evidence="1">
    <location>
        <begin position="115"/>
        <end position="125"/>
    </location>
</feature>
<comment type="caution">
    <text evidence="2">The sequence shown here is derived from an EMBL/GenBank/DDBJ whole genome shotgun (WGS) entry which is preliminary data.</text>
</comment>
<gene>
    <name evidence="2" type="ORF">CCMP2556_LOCUS7220</name>
</gene>
<evidence type="ECO:0000256" key="1">
    <source>
        <dbReference type="SAM" id="MobiDB-lite"/>
    </source>
</evidence>
<evidence type="ECO:0000313" key="2">
    <source>
        <dbReference type="EMBL" id="CAK9003272.1"/>
    </source>
</evidence>
<keyword evidence="3" id="KW-1185">Reference proteome</keyword>
<organism evidence="2 3">
    <name type="scientific">Durusdinium trenchii</name>
    <dbReference type="NCBI Taxonomy" id="1381693"/>
    <lineage>
        <taxon>Eukaryota</taxon>
        <taxon>Sar</taxon>
        <taxon>Alveolata</taxon>
        <taxon>Dinophyceae</taxon>
        <taxon>Suessiales</taxon>
        <taxon>Symbiodiniaceae</taxon>
        <taxon>Durusdinium</taxon>
    </lineage>
</organism>
<feature type="compositionally biased region" description="Low complexity" evidence="1">
    <location>
        <begin position="80"/>
        <end position="102"/>
    </location>
</feature>
<dbReference type="EMBL" id="CAXAMN010003169">
    <property type="protein sequence ID" value="CAK9003272.1"/>
    <property type="molecule type" value="Genomic_DNA"/>
</dbReference>
<evidence type="ECO:0000313" key="3">
    <source>
        <dbReference type="Proteomes" id="UP001642484"/>
    </source>
</evidence>
<protein>
    <submittedName>
        <fullName evidence="2">Uncharacterized protein</fullName>
    </submittedName>
</protein>
<reference evidence="2 3" key="1">
    <citation type="submission" date="2024-02" db="EMBL/GenBank/DDBJ databases">
        <authorList>
            <person name="Chen Y."/>
            <person name="Shah S."/>
            <person name="Dougan E. K."/>
            <person name="Thang M."/>
            <person name="Chan C."/>
        </authorList>
    </citation>
    <scope>NUCLEOTIDE SEQUENCE [LARGE SCALE GENOMIC DNA]</scope>
</reference>